<dbReference type="GO" id="GO:0015036">
    <property type="term" value="F:disulfide oxidoreductase activity"/>
    <property type="evidence" value="ECO:0007669"/>
    <property type="project" value="UniProtKB-ARBA"/>
</dbReference>
<evidence type="ECO:0000259" key="2">
    <source>
        <dbReference type="PROSITE" id="PS51352"/>
    </source>
</evidence>
<name>A0A370DXX2_9GAMM</name>
<dbReference type="CDD" id="cd02966">
    <property type="entry name" value="TlpA_like_family"/>
    <property type="match status" value="1"/>
</dbReference>
<keyword evidence="1" id="KW-0676">Redox-active center</keyword>
<organism evidence="3 4">
    <name type="scientific">endosymbiont of Lamellibrachia luymesi</name>
    <dbReference type="NCBI Taxonomy" id="2200907"/>
    <lineage>
        <taxon>Bacteria</taxon>
        <taxon>Pseudomonadati</taxon>
        <taxon>Pseudomonadota</taxon>
        <taxon>Gammaproteobacteria</taxon>
        <taxon>sulfur-oxidizing symbionts</taxon>
    </lineage>
</organism>
<dbReference type="AlphaFoldDB" id="A0A370DXX2"/>
<dbReference type="PANTHER" id="PTHR42852:SF17">
    <property type="entry name" value="THIOREDOXIN-LIKE PROTEIN HI_1115"/>
    <property type="match status" value="1"/>
</dbReference>
<comment type="caution">
    <text evidence="3">The sequence shown here is derived from an EMBL/GenBank/DDBJ whole genome shotgun (WGS) entry which is preliminary data.</text>
</comment>
<evidence type="ECO:0000256" key="1">
    <source>
        <dbReference type="ARBA" id="ARBA00023284"/>
    </source>
</evidence>
<dbReference type="EMBL" id="QFXD01000188">
    <property type="protein sequence ID" value="RDH89918.1"/>
    <property type="molecule type" value="Genomic_DNA"/>
</dbReference>
<dbReference type="InterPro" id="IPR017937">
    <property type="entry name" value="Thioredoxin_CS"/>
</dbReference>
<dbReference type="PROSITE" id="PS00194">
    <property type="entry name" value="THIOREDOXIN_1"/>
    <property type="match status" value="1"/>
</dbReference>
<feature type="domain" description="Thioredoxin" evidence="2">
    <location>
        <begin position="38"/>
        <end position="178"/>
    </location>
</feature>
<dbReference type="SUPFAM" id="SSF52833">
    <property type="entry name" value="Thioredoxin-like"/>
    <property type="match status" value="1"/>
</dbReference>
<sequence length="178" mass="19526">MIKRVLQILLIGSLLAGVWFATHIINSEPLHADRSGASSPIAHMPSYRLVDLAGKAHHTSQWSDKVVILNFWASWCPPCQTEMLALSDLQDEWGNHGLQVLGIAIDKVDEAKTFSVSHPVSYPLFRGGMTEAKLSKRMGNRLLELPFTAAFGRDGQLIFAQAGAISAASLRKHIQSLL</sequence>
<protein>
    <submittedName>
        <fullName evidence="3">TlpA family protein disulfide reductase</fullName>
    </submittedName>
</protein>
<dbReference type="PROSITE" id="PS51352">
    <property type="entry name" value="THIOREDOXIN_2"/>
    <property type="match status" value="1"/>
</dbReference>
<accession>A0A370DXX2</accession>
<dbReference type="InterPro" id="IPR013766">
    <property type="entry name" value="Thioredoxin_domain"/>
</dbReference>
<evidence type="ECO:0000313" key="4">
    <source>
        <dbReference type="Proteomes" id="UP000255508"/>
    </source>
</evidence>
<dbReference type="Pfam" id="PF00578">
    <property type="entry name" value="AhpC-TSA"/>
    <property type="match status" value="1"/>
</dbReference>
<dbReference type="InterPro" id="IPR050553">
    <property type="entry name" value="Thioredoxin_ResA/DsbE_sf"/>
</dbReference>
<dbReference type="InterPro" id="IPR000866">
    <property type="entry name" value="AhpC/TSA"/>
</dbReference>
<dbReference type="InterPro" id="IPR036249">
    <property type="entry name" value="Thioredoxin-like_sf"/>
</dbReference>
<proteinExistence type="predicted"/>
<dbReference type="Gene3D" id="3.40.30.10">
    <property type="entry name" value="Glutaredoxin"/>
    <property type="match status" value="1"/>
</dbReference>
<dbReference type="PANTHER" id="PTHR42852">
    <property type="entry name" value="THIOL:DISULFIDE INTERCHANGE PROTEIN DSBE"/>
    <property type="match status" value="1"/>
</dbReference>
<evidence type="ECO:0000313" key="3">
    <source>
        <dbReference type="EMBL" id="RDH89918.1"/>
    </source>
</evidence>
<reference evidence="3 4" key="1">
    <citation type="journal article" date="2018" name="ISME J.">
        <title>Endosymbiont genomes yield clues of tubeworm success.</title>
        <authorList>
            <person name="Li Y."/>
            <person name="Liles M.R."/>
            <person name="Halanych K.M."/>
        </authorList>
    </citation>
    <scope>NUCLEOTIDE SEQUENCE [LARGE SCALE GENOMIC DNA]</scope>
    <source>
        <strain evidence="3">A1422</strain>
    </source>
</reference>
<gene>
    <name evidence="3" type="ORF">DIZ79_10525</name>
</gene>
<dbReference type="Proteomes" id="UP000255508">
    <property type="component" value="Unassembled WGS sequence"/>
</dbReference>
<dbReference type="GO" id="GO:0016209">
    <property type="term" value="F:antioxidant activity"/>
    <property type="evidence" value="ECO:0007669"/>
    <property type="project" value="InterPro"/>
</dbReference>